<evidence type="ECO:0000256" key="5">
    <source>
        <dbReference type="ARBA" id="ARBA00023274"/>
    </source>
</evidence>
<dbReference type="InterPro" id="IPR000244">
    <property type="entry name" value="Ribosomal_bL9"/>
</dbReference>
<dbReference type="HAMAP" id="MF_00503">
    <property type="entry name" value="Ribosomal_bL9"/>
    <property type="match status" value="1"/>
</dbReference>
<evidence type="ECO:0000256" key="2">
    <source>
        <dbReference type="ARBA" id="ARBA00022730"/>
    </source>
</evidence>
<dbReference type="AlphaFoldDB" id="A0A1G2DFJ0"/>
<dbReference type="Proteomes" id="UP000178099">
    <property type="component" value="Unassembled WGS sequence"/>
</dbReference>
<feature type="domain" description="Large ribosomal subunit protein bL9 C-terminal" evidence="9">
    <location>
        <begin position="66"/>
        <end position="145"/>
    </location>
</feature>
<dbReference type="InterPro" id="IPR009027">
    <property type="entry name" value="Ribosomal_bL9/RNase_H1_N"/>
</dbReference>
<feature type="domain" description="Ribosomal protein L9" evidence="8">
    <location>
        <begin position="1"/>
        <end position="44"/>
    </location>
</feature>
<dbReference type="GO" id="GO:0005840">
    <property type="term" value="C:ribosome"/>
    <property type="evidence" value="ECO:0007669"/>
    <property type="project" value="UniProtKB-KW"/>
</dbReference>
<dbReference type="GO" id="GO:0019843">
    <property type="term" value="F:rRNA binding"/>
    <property type="evidence" value="ECO:0007669"/>
    <property type="project" value="UniProtKB-UniRule"/>
</dbReference>
<evidence type="ECO:0000313" key="11">
    <source>
        <dbReference type="Proteomes" id="UP000178099"/>
    </source>
</evidence>
<keyword evidence="5 7" id="KW-0687">Ribonucleoprotein</keyword>
<dbReference type="NCBIfam" id="TIGR00158">
    <property type="entry name" value="L9"/>
    <property type="match status" value="1"/>
</dbReference>
<keyword evidence="2 7" id="KW-0699">rRNA-binding</keyword>
<comment type="caution">
    <text evidence="10">The sequence shown here is derived from an EMBL/GenBank/DDBJ whole genome shotgun (WGS) entry which is preliminary data.</text>
</comment>
<dbReference type="InterPro" id="IPR020594">
    <property type="entry name" value="Ribosomal_bL9_bac/chp"/>
</dbReference>
<evidence type="ECO:0000256" key="1">
    <source>
        <dbReference type="ARBA" id="ARBA00010605"/>
    </source>
</evidence>
<organism evidence="10 11">
    <name type="scientific">Candidatus Lloydbacteria bacterium RIFCSPHIGHO2_02_FULL_51_22</name>
    <dbReference type="NCBI Taxonomy" id="1798663"/>
    <lineage>
        <taxon>Bacteria</taxon>
        <taxon>Candidatus Lloydiibacteriota</taxon>
    </lineage>
</organism>
<evidence type="ECO:0000256" key="6">
    <source>
        <dbReference type="ARBA" id="ARBA00035292"/>
    </source>
</evidence>
<accession>A0A1G2DFJ0</accession>
<name>A0A1G2DFJ0_9BACT</name>
<evidence type="ECO:0000256" key="4">
    <source>
        <dbReference type="ARBA" id="ARBA00022980"/>
    </source>
</evidence>
<keyword evidence="4 7" id="KW-0689">Ribosomal protein</keyword>
<evidence type="ECO:0000259" key="9">
    <source>
        <dbReference type="Pfam" id="PF03948"/>
    </source>
</evidence>
<dbReference type="GO" id="GO:1990904">
    <property type="term" value="C:ribonucleoprotein complex"/>
    <property type="evidence" value="ECO:0007669"/>
    <property type="project" value="UniProtKB-KW"/>
</dbReference>
<dbReference type="Pfam" id="PF01281">
    <property type="entry name" value="Ribosomal_L9_N"/>
    <property type="match status" value="1"/>
</dbReference>
<gene>
    <name evidence="7" type="primary">rplI</name>
    <name evidence="10" type="ORF">A3D67_00835</name>
</gene>
<dbReference type="SUPFAM" id="SSF55653">
    <property type="entry name" value="Ribosomal protein L9 C-domain"/>
    <property type="match status" value="1"/>
</dbReference>
<dbReference type="InterPro" id="IPR036935">
    <property type="entry name" value="Ribosomal_bL9_N_sf"/>
</dbReference>
<comment type="similarity">
    <text evidence="1 7">Belongs to the bacterial ribosomal protein bL9 family.</text>
</comment>
<dbReference type="PANTHER" id="PTHR21368">
    <property type="entry name" value="50S RIBOSOMAL PROTEIN L9"/>
    <property type="match status" value="1"/>
</dbReference>
<dbReference type="SUPFAM" id="SSF55658">
    <property type="entry name" value="L9 N-domain-like"/>
    <property type="match status" value="1"/>
</dbReference>
<dbReference type="Gene3D" id="3.40.5.10">
    <property type="entry name" value="Ribosomal protein L9, N-terminal domain"/>
    <property type="match status" value="1"/>
</dbReference>
<sequence>MKIILKENIRGVGKKYEVKDVADGYARNFLIARNKAEYATPRAILSAQNAFAEQEKAREEEAVAEKAVLGKLEGTVMRITANANEQGSLFAGIGKEQIVTALKEKGLKGFSRESFDMKEPIKTLGKHIIPLLLDGARAGDFVLEVERE</sequence>
<comment type="function">
    <text evidence="7">Binds to the 23S rRNA.</text>
</comment>
<dbReference type="Pfam" id="PF03948">
    <property type="entry name" value="Ribosomal_L9_C"/>
    <property type="match status" value="1"/>
</dbReference>
<dbReference type="InterPro" id="IPR020070">
    <property type="entry name" value="Ribosomal_bL9_N"/>
</dbReference>
<protein>
    <recommendedName>
        <fullName evidence="6 7">Large ribosomal subunit protein bL9</fullName>
    </recommendedName>
</protein>
<evidence type="ECO:0000256" key="7">
    <source>
        <dbReference type="HAMAP-Rule" id="MF_00503"/>
    </source>
</evidence>
<keyword evidence="3 7" id="KW-0694">RNA-binding</keyword>
<evidence type="ECO:0000256" key="3">
    <source>
        <dbReference type="ARBA" id="ARBA00022884"/>
    </source>
</evidence>
<dbReference type="InterPro" id="IPR036791">
    <property type="entry name" value="Ribosomal_bL9_C_sf"/>
</dbReference>
<dbReference type="InterPro" id="IPR020069">
    <property type="entry name" value="Ribosomal_bL9_C"/>
</dbReference>
<reference evidence="10 11" key="1">
    <citation type="journal article" date="2016" name="Nat. Commun.">
        <title>Thousands of microbial genomes shed light on interconnected biogeochemical processes in an aquifer system.</title>
        <authorList>
            <person name="Anantharaman K."/>
            <person name="Brown C.T."/>
            <person name="Hug L.A."/>
            <person name="Sharon I."/>
            <person name="Castelle C.J."/>
            <person name="Probst A.J."/>
            <person name="Thomas B.C."/>
            <person name="Singh A."/>
            <person name="Wilkins M.J."/>
            <person name="Karaoz U."/>
            <person name="Brodie E.L."/>
            <person name="Williams K.H."/>
            <person name="Hubbard S.S."/>
            <person name="Banfield J.F."/>
        </authorList>
    </citation>
    <scope>NUCLEOTIDE SEQUENCE [LARGE SCALE GENOMIC DNA]</scope>
</reference>
<dbReference type="EMBL" id="MHLN01000009">
    <property type="protein sequence ID" value="OGZ12202.1"/>
    <property type="molecule type" value="Genomic_DNA"/>
</dbReference>
<proteinExistence type="inferred from homology"/>
<dbReference type="GO" id="GO:0003735">
    <property type="term" value="F:structural constituent of ribosome"/>
    <property type="evidence" value="ECO:0007669"/>
    <property type="project" value="InterPro"/>
</dbReference>
<evidence type="ECO:0000259" key="8">
    <source>
        <dbReference type="Pfam" id="PF01281"/>
    </source>
</evidence>
<dbReference type="GO" id="GO:0006412">
    <property type="term" value="P:translation"/>
    <property type="evidence" value="ECO:0007669"/>
    <property type="project" value="UniProtKB-UniRule"/>
</dbReference>
<dbReference type="Gene3D" id="3.10.430.100">
    <property type="entry name" value="Ribosomal protein L9, C-terminal domain"/>
    <property type="match status" value="1"/>
</dbReference>
<evidence type="ECO:0000313" key="10">
    <source>
        <dbReference type="EMBL" id="OGZ12202.1"/>
    </source>
</evidence>